<name>A0A0G4FE31_VITBC</name>
<proteinExistence type="predicted"/>
<dbReference type="Proteomes" id="UP000041254">
    <property type="component" value="Unassembled WGS sequence"/>
</dbReference>
<accession>A0A0G4FE31</accession>
<protein>
    <submittedName>
        <fullName evidence="1">Uncharacterized protein</fullName>
    </submittedName>
</protein>
<evidence type="ECO:0000313" key="1">
    <source>
        <dbReference type="EMBL" id="CEM11431.1"/>
    </source>
</evidence>
<dbReference type="EMBL" id="CDMY01000416">
    <property type="protein sequence ID" value="CEM11431.1"/>
    <property type="molecule type" value="Genomic_DNA"/>
</dbReference>
<keyword evidence="2" id="KW-1185">Reference proteome</keyword>
<dbReference type="OrthoDB" id="539213at2759"/>
<sequence>MVVDVLLARHVNLQGCMLMRLPHIPREMGPPSAETEQRLLSIYERFIQRDPTLATERHHGNYGSVVHEAAEVEQGCFSDLH</sequence>
<reference evidence="1 2" key="1">
    <citation type="submission" date="2014-11" db="EMBL/GenBank/DDBJ databases">
        <authorList>
            <person name="Zhu J."/>
            <person name="Qi W."/>
            <person name="Song R."/>
        </authorList>
    </citation>
    <scope>NUCLEOTIDE SEQUENCE [LARGE SCALE GENOMIC DNA]</scope>
</reference>
<dbReference type="VEuPathDB" id="CryptoDB:Vbra_1178"/>
<dbReference type="InParanoid" id="A0A0G4FE31"/>
<evidence type="ECO:0000313" key="2">
    <source>
        <dbReference type="Proteomes" id="UP000041254"/>
    </source>
</evidence>
<gene>
    <name evidence="1" type="ORF">Vbra_1178</name>
</gene>
<organism evidence="1 2">
    <name type="scientific">Vitrella brassicaformis (strain CCMP3155)</name>
    <dbReference type="NCBI Taxonomy" id="1169540"/>
    <lineage>
        <taxon>Eukaryota</taxon>
        <taxon>Sar</taxon>
        <taxon>Alveolata</taxon>
        <taxon>Colpodellida</taxon>
        <taxon>Vitrellaceae</taxon>
        <taxon>Vitrella</taxon>
    </lineage>
</organism>
<dbReference type="AlphaFoldDB" id="A0A0G4FE31"/>